<protein>
    <recommendedName>
        <fullName evidence="1">non-specific serine/threonine protein kinase</fullName>
        <ecNumber evidence="1">2.7.11.1</ecNumber>
    </recommendedName>
</protein>
<evidence type="ECO:0000256" key="1">
    <source>
        <dbReference type="ARBA" id="ARBA00012513"/>
    </source>
</evidence>
<dbReference type="InterPro" id="IPR000719">
    <property type="entry name" value="Prot_kinase_dom"/>
</dbReference>
<dbReference type="InterPro" id="IPR011009">
    <property type="entry name" value="Kinase-like_dom_sf"/>
</dbReference>
<dbReference type="PROSITE" id="PS50011">
    <property type="entry name" value="PROTEIN_KINASE_DOM"/>
    <property type="match status" value="1"/>
</dbReference>
<evidence type="ECO:0000313" key="10">
    <source>
        <dbReference type="Proteomes" id="UP000241769"/>
    </source>
</evidence>
<dbReference type="PANTHER" id="PTHR24346">
    <property type="entry name" value="MAP/MICROTUBULE AFFINITY-REGULATING KINASE"/>
    <property type="match status" value="1"/>
</dbReference>
<dbReference type="SMART" id="SM00220">
    <property type="entry name" value="S_TKc"/>
    <property type="match status" value="1"/>
</dbReference>
<comment type="catalytic activity">
    <reaction evidence="7">
        <text>L-seryl-[protein] + ATP = O-phospho-L-seryl-[protein] + ADP + H(+)</text>
        <dbReference type="Rhea" id="RHEA:17989"/>
        <dbReference type="Rhea" id="RHEA-COMP:9863"/>
        <dbReference type="Rhea" id="RHEA-COMP:11604"/>
        <dbReference type="ChEBI" id="CHEBI:15378"/>
        <dbReference type="ChEBI" id="CHEBI:29999"/>
        <dbReference type="ChEBI" id="CHEBI:30616"/>
        <dbReference type="ChEBI" id="CHEBI:83421"/>
        <dbReference type="ChEBI" id="CHEBI:456216"/>
        <dbReference type="EC" id="2.7.11.1"/>
    </reaction>
</comment>
<comment type="caution">
    <text evidence="9">The sequence shown here is derived from an EMBL/GenBank/DDBJ whole genome shotgun (WGS) entry which is preliminary data.</text>
</comment>
<dbReference type="GO" id="GO:0004674">
    <property type="term" value="F:protein serine/threonine kinase activity"/>
    <property type="evidence" value="ECO:0007669"/>
    <property type="project" value="UniProtKB-KW"/>
</dbReference>
<dbReference type="PROSITE" id="PS00108">
    <property type="entry name" value="PROTEIN_KINASE_ST"/>
    <property type="match status" value="1"/>
</dbReference>
<dbReference type="InterPro" id="IPR008271">
    <property type="entry name" value="Ser/Thr_kinase_AS"/>
</dbReference>
<dbReference type="Gene3D" id="1.10.510.10">
    <property type="entry name" value="Transferase(Phosphotransferase) domain 1"/>
    <property type="match status" value="1"/>
</dbReference>
<sequence>MRSRPATAPSTRSPGVLIFQVNMKPQFPWNLRKPASLSTQQQGSTGRCIVKGRYTVGKTLSHGSWGKIKEGTDMRRGKRVAIKFIDLERIGGDQAQREIEVHSRIKHPNIVEIFDTLFQPETTKECCLIMEHLEGVDLLEVITNQPGERLNEQKAIQYFRQILEAVSYMHQNGVVHRDLKLENVMITKDDRCKLIDFGFATTWNSSKSLATPCGTLEYAAPEVTNGGTYHGPKADVWSIGVMMYCCLTGHIPWKGDNPSQQYELIRRAYWTPSHHLSPLASDFIDQCLQVDPDCRAGILDLCEHPLIVKSEKFELGAGQQPTRVDRVNKRGSGKLKNFREMWKNIIKA</sequence>
<evidence type="ECO:0000256" key="3">
    <source>
        <dbReference type="ARBA" id="ARBA00022741"/>
    </source>
</evidence>
<evidence type="ECO:0000256" key="4">
    <source>
        <dbReference type="ARBA" id="ARBA00022777"/>
    </source>
</evidence>
<dbReference type="Pfam" id="PF00069">
    <property type="entry name" value="Pkinase"/>
    <property type="match status" value="1"/>
</dbReference>
<dbReference type="OrthoDB" id="504170at2759"/>
<dbReference type="STRING" id="1890364.A0A2P6NFP6"/>
<keyword evidence="3" id="KW-0547">Nucleotide-binding</keyword>
<name>A0A2P6NFP6_9EUKA</name>
<keyword evidence="5" id="KW-0067">ATP-binding</keyword>
<dbReference type="GO" id="GO:0005524">
    <property type="term" value="F:ATP binding"/>
    <property type="evidence" value="ECO:0007669"/>
    <property type="project" value="UniProtKB-KW"/>
</dbReference>
<gene>
    <name evidence="9" type="ORF">PROFUN_09837</name>
</gene>
<comment type="catalytic activity">
    <reaction evidence="6">
        <text>L-threonyl-[protein] + ATP = O-phospho-L-threonyl-[protein] + ADP + H(+)</text>
        <dbReference type="Rhea" id="RHEA:46608"/>
        <dbReference type="Rhea" id="RHEA-COMP:11060"/>
        <dbReference type="Rhea" id="RHEA-COMP:11605"/>
        <dbReference type="ChEBI" id="CHEBI:15378"/>
        <dbReference type="ChEBI" id="CHEBI:30013"/>
        <dbReference type="ChEBI" id="CHEBI:30616"/>
        <dbReference type="ChEBI" id="CHEBI:61977"/>
        <dbReference type="ChEBI" id="CHEBI:456216"/>
        <dbReference type="EC" id="2.7.11.1"/>
    </reaction>
</comment>
<dbReference type="AlphaFoldDB" id="A0A2P6NFP6"/>
<keyword evidence="4" id="KW-0418">Kinase</keyword>
<proteinExistence type="predicted"/>
<evidence type="ECO:0000259" key="8">
    <source>
        <dbReference type="PROSITE" id="PS50011"/>
    </source>
</evidence>
<dbReference type="FunFam" id="1.10.510.10:FF:000571">
    <property type="entry name" value="Maternal embryonic leucine zipper kinase"/>
    <property type="match status" value="1"/>
</dbReference>
<dbReference type="SUPFAM" id="SSF56112">
    <property type="entry name" value="Protein kinase-like (PK-like)"/>
    <property type="match status" value="1"/>
</dbReference>
<evidence type="ECO:0000313" key="9">
    <source>
        <dbReference type="EMBL" id="PRP82752.1"/>
    </source>
</evidence>
<dbReference type="Proteomes" id="UP000241769">
    <property type="component" value="Unassembled WGS sequence"/>
</dbReference>
<evidence type="ECO:0000256" key="6">
    <source>
        <dbReference type="ARBA" id="ARBA00047899"/>
    </source>
</evidence>
<evidence type="ECO:0000256" key="2">
    <source>
        <dbReference type="ARBA" id="ARBA00022527"/>
    </source>
</evidence>
<evidence type="ECO:0000256" key="7">
    <source>
        <dbReference type="ARBA" id="ARBA00048679"/>
    </source>
</evidence>
<organism evidence="9 10">
    <name type="scientific">Planoprotostelium fungivorum</name>
    <dbReference type="NCBI Taxonomy" id="1890364"/>
    <lineage>
        <taxon>Eukaryota</taxon>
        <taxon>Amoebozoa</taxon>
        <taxon>Evosea</taxon>
        <taxon>Variosea</taxon>
        <taxon>Cavosteliida</taxon>
        <taxon>Cavosteliaceae</taxon>
        <taxon>Planoprotostelium</taxon>
    </lineage>
</organism>
<feature type="domain" description="Protein kinase" evidence="8">
    <location>
        <begin position="54"/>
        <end position="307"/>
    </location>
</feature>
<accession>A0A2P6NFP6</accession>
<reference evidence="9 10" key="1">
    <citation type="journal article" date="2018" name="Genome Biol. Evol.">
        <title>Multiple Roots of Fruiting Body Formation in Amoebozoa.</title>
        <authorList>
            <person name="Hillmann F."/>
            <person name="Forbes G."/>
            <person name="Novohradska S."/>
            <person name="Ferling I."/>
            <person name="Riege K."/>
            <person name="Groth M."/>
            <person name="Westermann M."/>
            <person name="Marz M."/>
            <person name="Spaller T."/>
            <person name="Winckler T."/>
            <person name="Schaap P."/>
            <person name="Glockner G."/>
        </authorList>
    </citation>
    <scope>NUCLEOTIDE SEQUENCE [LARGE SCALE GENOMIC DNA]</scope>
    <source>
        <strain evidence="9 10">Jena</strain>
    </source>
</reference>
<dbReference type="PANTHER" id="PTHR24346:SF30">
    <property type="entry name" value="MATERNAL EMBRYONIC LEUCINE ZIPPER KINASE"/>
    <property type="match status" value="1"/>
</dbReference>
<dbReference type="GO" id="GO:0035556">
    <property type="term" value="P:intracellular signal transduction"/>
    <property type="evidence" value="ECO:0007669"/>
    <property type="project" value="TreeGrafter"/>
</dbReference>
<dbReference type="GO" id="GO:0005737">
    <property type="term" value="C:cytoplasm"/>
    <property type="evidence" value="ECO:0007669"/>
    <property type="project" value="TreeGrafter"/>
</dbReference>
<dbReference type="EC" id="2.7.11.1" evidence="1"/>
<keyword evidence="4" id="KW-0808">Transferase</keyword>
<keyword evidence="2" id="KW-0723">Serine/threonine-protein kinase</keyword>
<dbReference type="EMBL" id="MDYQ01000096">
    <property type="protein sequence ID" value="PRP82752.1"/>
    <property type="molecule type" value="Genomic_DNA"/>
</dbReference>
<evidence type="ECO:0000256" key="5">
    <source>
        <dbReference type="ARBA" id="ARBA00022840"/>
    </source>
</evidence>
<keyword evidence="10" id="KW-1185">Reference proteome</keyword>
<dbReference type="InParanoid" id="A0A2P6NFP6"/>